<dbReference type="Gene3D" id="3.20.20.80">
    <property type="entry name" value="Glycosidases"/>
    <property type="match status" value="1"/>
</dbReference>
<evidence type="ECO:0000256" key="8">
    <source>
        <dbReference type="ARBA" id="ARBA00023128"/>
    </source>
</evidence>
<evidence type="ECO:0000256" key="2">
    <source>
        <dbReference type="ARBA" id="ARBA00004173"/>
    </source>
</evidence>
<evidence type="ECO:0000259" key="15">
    <source>
        <dbReference type="Pfam" id="PF05193"/>
    </source>
</evidence>
<dbReference type="FunFam" id="3.30.830.10:FF:000021">
    <property type="entry name" value="Cytochrome b-c1 complex subunit 2"/>
    <property type="match status" value="1"/>
</dbReference>
<dbReference type="PROSITE" id="PS00385">
    <property type="entry name" value="ALPHA_L_FUCOSIDASE"/>
    <property type="match status" value="1"/>
</dbReference>
<dbReference type="FunFam" id="3.30.830.10:FF:000039">
    <property type="entry name" value="Ubiquinol-cytochrome c reductase core subunit 2"/>
    <property type="match status" value="1"/>
</dbReference>
<evidence type="ECO:0000256" key="12">
    <source>
        <dbReference type="ARBA" id="ARBA00081661"/>
    </source>
</evidence>
<evidence type="ECO:0000313" key="16">
    <source>
        <dbReference type="Proteomes" id="UP000095285"/>
    </source>
</evidence>
<dbReference type="GO" id="GO:0046872">
    <property type="term" value="F:metal ion binding"/>
    <property type="evidence" value="ECO:0007669"/>
    <property type="project" value="InterPro"/>
</dbReference>
<keyword evidence="16" id="KW-1185">Reference proteome</keyword>
<dbReference type="PANTHER" id="PTHR10030:SF37">
    <property type="entry name" value="ALPHA-L-FUCOSIDASE-RELATED"/>
    <property type="match status" value="1"/>
</dbReference>
<accession>A0A1I7VYT5</accession>
<feature type="domain" description="Peptidase M16 C-terminal" evidence="15">
    <location>
        <begin position="191"/>
        <end position="367"/>
    </location>
</feature>
<comment type="similarity">
    <text evidence="3">Belongs to the glycosyl hydrolase 29 family.</text>
</comment>
<dbReference type="WBParaSite" id="EN70_7779">
    <property type="protein sequence ID" value="EN70_7779"/>
    <property type="gene ID" value="EN70_7779"/>
</dbReference>
<dbReference type="Pfam" id="PF05193">
    <property type="entry name" value="Peptidase_M16_C"/>
    <property type="match status" value="1"/>
</dbReference>
<protein>
    <recommendedName>
        <fullName evidence="11">Putative alpha-L-fucosidase</fullName>
        <ecNumber evidence="4">3.2.1.51</ecNumber>
    </recommendedName>
    <alternativeName>
        <fullName evidence="12">Alpha-L-fucoside fucohydrolase</fullName>
    </alternativeName>
</protein>
<name>A0A1I7VYT5_LOALO</name>
<evidence type="ECO:0000256" key="6">
    <source>
        <dbReference type="ARBA" id="ARBA00022801"/>
    </source>
</evidence>
<dbReference type="InterPro" id="IPR018526">
    <property type="entry name" value="Glyco_hydro_29_CS"/>
</dbReference>
<dbReference type="SUPFAM" id="SSF63411">
    <property type="entry name" value="LuxS/MPP-like metallohydrolase"/>
    <property type="match status" value="2"/>
</dbReference>
<feature type="domain" description="Glycoside hydrolase family 29 N-terminal" evidence="14">
    <location>
        <begin position="482"/>
        <end position="815"/>
    </location>
</feature>
<dbReference type="PANTHER" id="PTHR10030">
    <property type="entry name" value="ALPHA-L-FUCOSIDASE"/>
    <property type="match status" value="1"/>
</dbReference>
<dbReference type="FunFam" id="3.20.20.80:FF:000027">
    <property type="entry name" value="Alpha-L-fucosidase"/>
    <property type="match status" value="1"/>
</dbReference>
<feature type="domain" description="Peptidase M16 N-terminal" evidence="13">
    <location>
        <begin position="48"/>
        <end position="182"/>
    </location>
</feature>
<dbReference type="Pfam" id="PF00675">
    <property type="entry name" value="Peptidase_M16"/>
    <property type="match status" value="1"/>
</dbReference>
<keyword evidence="8" id="KW-0496">Mitochondrion</keyword>
<keyword evidence="6" id="KW-0378">Hydrolase</keyword>
<dbReference type="InterPro" id="IPR017853">
    <property type="entry name" value="GH"/>
</dbReference>
<reference evidence="17" key="2">
    <citation type="submission" date="2016-11" db="UniProtKB">
        <authorList>
            <consortium name="WormBaseParasite"/>
        </authorList>
    </citation>
    <scope>IDENTIFICATION</scope>
</reference>
<dbReference type="Gene3D" id="3.30.830.10">
    <property type="entry name" value="Metalloenzyme, LuxS/M16 peptidase-like"/>
    <property type="match status" value="2"/>
</dbReference>
<keyword evidence="9" id="KW-0325">Glycoprotein</keyword>
<dbReference type="STRING" id="7209.A0A1I7VYT5"/>
<evidence type="ECO:0000256" key="7">
    <source>
        <dbReference type="ARBA" id="ARBA00022946"/>
    </source>
</evidence>
<dbReference type="Proteomes" id="UP000095285">
    <property type="component" value="Unassembled WGS sequence"/>
</dbReference>
<evidence type="ECO:0000256" key="3">
    <source>
        <dbReference type="ARBA" id="ARBA00007951"/>
    </source>
</evidence>
<sequence>MTQVTENLLAQHKRLASTSMPARNATNFTEEKISRLPNGLTVASVDLGGPIAQLVVAYRAGTRYEMPDEAGLVHHIRNCIGGDSPRYYGAQLLWQCGSAGATVNGIMTRDLLAVQMSVIRDRAPLGLSLLGELAQPAFKPWDVVDFKETLRVDRNYLKAYDKLMEDLHDAAFRNGSLGNYLYANEETVGKFSHREMEKFAASQMVTGNAVLVGVNIPHDQILDYASSQFTLSEGSSISPKPSPYYGGEKRHKSLMNEAHVAIAGKGASLKSRKSLAVQAVLSAAIGQGAAVKYAAGVGQGAVTKAVFRASCGYPFGISAISEVYADEGLAGIYIVSKADHIGPLCDAAIKALKSFTIDDSAFQTAKNMATMNILNRAESAENVALDRAAQILATGEAETVSDLLREVASITMADIAKAADQMKSKLTLASYGNIYQVPYLDQLQLQTLTAKEKYCSTVIVMDTLSLRIFILLLINTDGLQRVQGKSYLPTWDSIDSRPIPHWYRNAKLGVFCHWGVYSVPAIHSEWMWYAWKVSNSSDIIQFVNKYYKPGVTYADFAQDFTAEHFNASVFRNIVEASGARYFVFTSKHHEGFTMWPSATSWNWNSVDVGPHRDIVGELKNAFLESKVYFGLYFSQYEWFNRYYINDRKYSTDDYVKYVSYPQMLEIVRKYEPQIIWSDGDWEMSDDYWKSKEFLAWLYNSSPVRDTVVVNDRWGEGISGKHGGFLTYSDHFDPGYLLRRKWENCLTLDKESWGYRRNMRSEDINAVLYLISQLVRTIACNGNLLLNVGPDKSGMIAPIFEDRLRELGKWVRRNREAIFDTYPWMYQNDSLYIWYTVSSPSEYEVRHDMAWIPHTEHSKLYAFFLQFPITDTVTLSSVLYTPMLTAEVLLDFSKTEFLEVYGIPGQSVTLSFKKHQRLIAFSPVVVRIKHFNATYRDPLEDRKRKEVQHRARNRTN</sequence>
<evidence type="ECO:0000259" key="13">
    <source>
        <dbReference type="Pfam" id="PF00675"/>
    </source>
</evidence>
<dbReference type="AlphaFoldDB" id="A0A1I7VYT5"/>
<evidence type="ECO:0000256" key="5">
    <source>
        <dbReference type="ARBA" id="ARBA00022729"/>
    </source>
</evidence>
<dbReference type="GO" id="GO:0016020">
    <property type="term" value="C:membrane"/>
    <property type="evidence" value="ECO:0007669"/>
    <property type="project" value="UniProtKB-ARBA"/>
</dbReference>
<dbReference type="GO" id="GO:0004560">
    <property type="term" value="F:alpha-L-fucosidase activity"/>
    <property type="evidence" value="ECO:0007669"/>
    <property type="project" value="UniProtKB-EC"/>
</dbReference>
<reference evidence="16" key="1">
    <citation type="submission" date="2012-04" db="EMBL/GenBank/DDBJ databases">
        <title>The Genome Sequence of Loa loa.</title>
        <authorList>
            <consortium name="The Broad Institute Genome Sequencing Platform"/>
            <consortium name="Broad Institute Genome Sequencing Center for Infectious Disease"/>
            <person name="Nutman T.B."/>
            <person name="Fink D.L."/>
            <person name="Russ C."/>
            <person name="Young S."/>
            <person name="Zeng Q."/>
            <person name="Gargeya S."/>
            <person name="Alvarado L."/>
            <person name="Berlin A."/>
            <person name="Chapman S.B."/>
            <person name="Chen Z."/>
            <person name="Freedman E."/>
            <person name="Gellesch M."/>
            <person name="Goldberg J."/>
            <person name="Griggs A."/>
            <person name="Gujja S."/>
            <person name="Heilman E.R."/>
            <person name="Heiman D."/>
            <person name="Howarth C."/>
            <person name="Mehta T."/>
            <person name="Neiman D."/>
            <person name="Pearson M."/>
            <person name="Roberts A."/>
            <person name="Saif S."/>
            <person name="Shea T."/>
            <person name="Shenoy N."/>
            <person name="Sisk P."/>
            <person name="Stolte C."/>
            <person name="Sykes S."/>
            <person name="White J."/>
            <person name="Yandava C."/>
            <person name="Haas B."/>
            <person name="Henn M.R."/>
            <person name="Nusbaum C."/>
            <person name="Birren B."/>
        </authorList>
    </citation>
    <scope>NUCLEOTIDE SEQUENCE [LARGE SCALE GENOMIC DNA]</scope>
</reference>
<dbReference type="GO" id="GO:0006004">
    <property type="term" value="P:fucose metabolic process"/>
    <property type="evidence" value="ECO:0007669"/>
    <property type="project" value="InterPro"/>
</dbReference>
<dbReference type="InterPro" id="IPR011249">
    <property type="entry name" value="Metalloenz_LuxS/M16"/>
</dbReference>
<evidence type="ECO:0000256" key="1">
    <source>
        <dbReference type="ARBA" id="ARBA00004071"/>
    </source>
</evidence>
<comment type="function">
    <text evidence="1">Alpha-L-fucosidase is responsible for hydrolyzing the alpha-1,6-linked fucose joined to the reducing-end N-acetylglucosamine of the carbohydrate moieties of glycoproteins.</text>
</comment>
<dbReference type="InterPro" id="IPR016286">
    <property type="entry name" value="FUC_metazoa-typ"/>
</dbReference>
<proteinExistence type="inferred from homology"/>
<evidence type="ECO:0000256" key="10">
    <source>
        <dbReference type="ARBA" id="ARBA00023295"/>
    </source>
</evidence>
<evidence type="ECO:0000256" key="11">
    <source>
        <dbReference type="ARBA" id="ARBA00074133"/>
    </source>
</evidence>
<keyword evidence="10" id="KW-0326">Glycosidase</keyword>
<dbReference type="PRINTS" id="PR00741">
    <property type="entry name" value="GLHYDRLASE29"/>
</dbReference>
<evidence type="ECO:0000256" key="9">
    <source>
        <dbReference type="ARBA" id="ARBA00023180"/>
    </source>
</evidence>
<dbReference type="InterPro" id="IPR000933">
    <property type="entry name" value="Glyco_hydro_29"/>
</dbReference>
<evidence type="ECO:0000313" key="17">
    <source>
        <dbReference type="WBParaSite" id="EN70_7779"/>
    </source>
</evidence>
<dbReference type="InterPro" id="IPR011765">
    <property type="entry name" value="Pept_M16_N"/>
</dbReference>
<dbReference type="Pfam" id="PF01120">
    <property type="entry name" value="Alpha_L_fucos"/>
    <property type="match status" value="1"/>
</dbReference>
<dbReference type="eggNOG" id="KOG3340">
    <property type="taxonomic scope" value="Eukaryota"/>
</dbReference>
<dbReference type="GO" id="GO:0005739">
    <property type="term" value="C:mitochondrion"/>
    <property type="evidence" value="ECO:0007669"/>
    <property type="project" value="UniProtKB-SubCell"/>
</dbReference>
<dbReference type="GO" id="GO:0005764">
    <property type="term" value="C:lysosome"/>
    <property type="evidence" value="ECO:0007669"/>
    <property type="project" value="TreeGrafter"/>
</dbReference>
<dbReference type="SUPFAM" id="SSF51445">
    <property type="entry name" value="(Trans)glycosidases"/>
    <property type="match status" value="1"/>
</dbReference>
<dbReference type="GO" id="GO:0016139">
    <property type="term" value="P:glycoside catabolic process"/>
    <property type="evidence" value="ECO:0007669"/>
    <property type="project" value="TreeGrafter"/>
</dbReference>
<evidence type="ECO:0000259" key="14">
    <source>
        <dbReference type="Pfam" id="PF01120"/>
    </source>
</evidence>
<keyword evidence="7" id="KW-0809">Transit peptide</keyword>
<evidence type="ECO:0000256" key="4">
    <source>
        <dbReference type="ARBA" id="ARBA00012662"/>
    </source>
</evidence>
<keyword evidence="5" id="KW-0732">Signal</keyword>
<dbReference type="InterPro" id="IPR007863">
    <property type="entry name" value="Peptidase_M16_C"/>
</dbReference>
<organism evidence="16 17">
    <name type="scientific">Loa loa</name>
    <name type="common">Eye worm</name>
    <name type="synonym">Filaria loa</name>
    <dbReference type="NCBI Taxonomy" id="7209"/>
    <lineage>
        <taxon>Eukaryota</taxon>
        <taxon>Metazoa</taxon>
        <taxon>Ecdysozoa</taxon>
        <taxon>Nematoda</taxon>
        <taxon>Chromadorea</taxon>
        <taxon>Rhabditida</taxon>
        <taxon>Spirurina</taxon>
        <taxon>Spiruromorpha</taxon>
        <taxon>Filarioidea</taxon>
        <taxon>Onchocercidae</taxon>
        <taxon>Loa</taxon>
    </lineage>
</organism>
<dbReference type="SMART" id="SM00812">
    <property type="entry name" value="Alpha_L_fucos"/>
    <property type="match status" value="1"/>
</dbReference>
<dbReference type="EC" id="3.2.1.51" evidence="4"/>
<comment type="subcellular location">
    <subcellularLocation>
        <location evidence="2">Mitochondrion</location>
    </subcellularLocation>
</comment>
<dbReference type="InterPro" id="IPR057739">
    <property type="entry name" value="Glyco_hydro_29_N"/>
</dbReference>